<dbReference type="PANTHER" id="PTHR23513">
    <property type="entry name" value="INTEGRAL MEMBRANE EFFLUX PROTEIN-RELATED"/>
    <property type="match status" value="1"/>
</dbReference>
<name>A0ABV1V173_9ACTN</name>
<dbReference type="CDD" id="cd06173">
    <property type="entry name" value="MFS_MefA_like"/>
    <property type="match status" value="1"/>
</dbReference>
<feature type="transmembrane region" description="Helical" evidence="7">
    <location>
        <begin position="26"/>
        <end position="47"/>
    </location>
</feature>
<keyword evidence="3" id="KW-1003">Cell membrane</keyword>
<dbReference type="Gene3D" id="1.20.1250.20">
    <property type="entry name" value="MFS general substrate transporter like domains"/>
    <property type="match status" value="1"/>
</dbReference>
<keyword evidence="6 7" id="KW-0472">Membrane</keyword>
<dbReference type="SUPFAM" id="SSF103473">
    <property type="entry name" value="MFS general substrate transporter"/>
    <property type="match status" value="1"/>
</dbReference>
<reference evidence="8 9" key="1">
    <citation type="submission" date="2024-06" db="EMBL/GenBank/DDBJ databases">
        <title>The Natural Products Discovery Center: Release of the First 8490 Sequenced Strains for Exploring Actinobacteria Biosynthetic Diversity.</title>
        <authorList>
            <person name="Kalkreuter E."/>
            <person name="Kautsar S.A."/>
            <person name="Yang D."/>
            <person name="Bader C.D."/>
            <person name="Teijaro C.N."/>
            <person name="Fluegel L."/>
            <person name="Davis C.M."/>
            <person name="Simpson J.R."/>
            <person name="Lauterbach L."/>
            <person name="Steele A.D."/>
            <person name="Gui C."/>
            <person name="Meng S."/>
            <person name="Li G."/>
            <person name="Viehrig K."/>
            <person name="Ye F."/>
            <person name="Su P."/>
            <person name="Kiefer A.F."/>
            <person name="Nichols A."/>
            <person name="Cepeda A.J."/>
            <person name="Yan W."/>
            <person name="Fan B."/>
            <person name="Jiang Y."/>
            <person name="Adhikari A."/>
            <person name="Zheng C.-J."/>
            <person name="Schuster L."/>
            <person name="Cowan T.M."/>
            <person name="Smanski M.J."/>
            <person name="Chevrette M.G."/>
            <person name="De Carvalho L.P.S."/>
            <person name="Shen B."/>
        </authorList>
    </citation>
    <scope>NUCLEOTIDE SEQUENCE [LARGE SCALE GENOMIC DNA]</scope>
    <source>
        <strain evidence="8 9">NPDC000837</strain>
    </source>
</reference>
<evidence type="ECO:0000256" key="7">
    <source>
        <dbReference type="SAM" id="Phobius"/>
    </source>
</evidence>
<feature type="transmembrane region" description="Helical" evidence="7">
    <location>
        <begin position="267"/>
        <end position="288"/>
    </location>
</feature>
<organism evidence="8 9">
    <name type="scientific">Streptomyces xantholiticus</name>
    <dbReference type="NCBI Taxonomy" id="68285"/>
    <lineage>
        <taxon>Bacteria</taxon>
        <taxon>Bacillati</taxon>
        <taxon>Actinomycetota</taxon>
        <taxon>Actinomycetes</taxon>
        <taxon>Kitasatosporales</taxon>
        <taxon>Streptomycetaceae</taxon>
        <taxon>Streptomyces</taxon>
    </lineage>
</organism>
<evidence type="ECO:0000256" key="1">
    <source>
        <dbReference type="ARBA" id="ARBA00004429"/>
    </source>
</evidence>
<evidence type="ECO:0000256" key="6">
    <source>
        <dbReference type="ARBA" id="ARBA00023136"/>
    </source>
</evidence>
<feature type="transmembrane region" description="Helical" evidence="7">
    <location>
        <begin position="390"/>
        <end position="407"/>
    </location>
</feature>
<feature type="transmembrane region" description="Helical" evidence="7">
    <location>
        <begin position="59"/>
        <end position="80"/>
    </location>
</feature>
<feature type="transmembrane region" description="Helical" evidence="7">
    <location>
        <begin position="226"/>
        <end position="247"/>
    </location>
</feature>
<accession>A0ABV1V173</accession>
<evidence type="ECO:0000313" key="9">
    <source>
        <dbReference type="Proteomes" id="UP001445472"/>
    </source>
</evidence>
<keyword evidence="4 7" id="KW-0812">Transmembrane</keyword>
<dbReference type="PANTHER" id="PTHR23513:SF9">
    <property type="entry name" value="ENTEROBACTIN EXPORTER ENTS"/>
    <property type="match status" value="1"/>
</dbReference>
<dbReference type="EMBL" id="JBEPBX010000024">
    <property type="protein sequence ID" value="MER6616415.1"/>
    <property type="molecule type" value="Genomic_DNA"/>
</dbReference>
<evidence type="ECO:0000313" key="8">
    <source>
        <dbReference type="EMBL" id="MER6616415.1"/>
    </source>
</evidence>
<proteinExistence type="predicted"/>
<comment type="caution">
    <text evidence="8">The sequence shown here is derived from an EMBL/GenBank/DDBJ whole genome shotgun (WGS) entry which is preliminary data.</text>
</comment>
<keyword evidence="9" id="KW-1185">Reference proteome</keyword>
<dbReference type="Pfam" id="PF05977">
    <property type="entry name" value="MFS_3"/>
    <property type="match status" value="1"/>
</dbReference>
<dbReference type="RefSeq" id="WP_351977787.1">
    <property type="nucleotide sequence ID" value="NZ_JBEPBX010000024.1"/>
</dbReference>
<gene>
    <name evidence="8" type="ORF">ABT276_24170</name>
</gene>
<dbReference type="Proteomes" id="UP001445472">
    <property type="component" value="Unassembled WGS sequence"/>
</dbReference>
<evidence type="ECO:0000256" key="4">
    <source>
        <dbReference type="ARBA" id="ARBA00022692"/>
    </source>
</evidence>
<feature type="transmembrane region" description="Helical" evidence="7">
    <location>
        <begin position="101"/>
        <end position="128"/>
    </location>
</feature>
<keyword evidence="2" id="KW-0813">Transport</keyword>
<feature type="transmembrane region" description="Helical" evidence="7">
    <location>
        <begin position="363"/>
        <end position="384"/>
    </location>
</feature>
<sequence length="426" mass="44867">MRILDTAGRARRVRLLTPLAHRDFRILWIGMSISLLGDGVLLVALAWQVYTLSGTPSAMSVVGVALATPQIALVLVGGVVSDRFDRRKVMLSSDLVRGACLATLAILALTGTLRLWHVICVVAVYGAASGFFPPAFDATVPTLVPKSELVGANALDQFVRPTAVQIGGTALGGGLVAGVGPGWAFAFDALTFAFSAVCMACLPPLPPADAQERASLWKDLRTGLSYVRANTWLWGTFVSATFAYLLFLGPTEVLLPYMVKHVLHGSATELGLVLASGGVSAILAALIVGQAGLPRRFITFMYWAWTFATLGVAGYGLATSSWQLAVTCAVVNGLETAGIIAWATAKQRLVPVELLGRVSSVDWFVSLALLPLSYALAAPVAAAVGVRRTFIGAGVIGAVVTLAFLYLPGVRAVERDRNSGQERDTS</sequence>
<evidence type="ECO:0000256" key="5">
    <source>
        <dbReference type="ARBA" id="ARBA00022989"/>
    </source>
</evidence>
<evidence type="ECO:0000256" key="2">
    <source>
        <dbReference type="ARBA" id="ARBA00022448"/>
    </source>
</evidence>
<comment type="subcellular location">
    <subcellularLocation>
        <location evidence="1">Cell inner membrane</location>
        <topology evidence="1">Multi-pass membrane protein</topology>
    </subcellularLocation>
</comment>
<protein>
    <submittedName>
        <fullName evidence="8">MFS transporter</fullName>
    </submittedName>
</protein>
<evidence type="ECO:0000256" key="3">
    <source>
        <dbReference type="ARBA" id="ARBA00022475"/>
    </source>
</evidence>
<dbReference type="InterPro" id="IPR010290">
    <property type="entry name" value="TM_effector"/>
</dbReference>
<feature type="transmembrane region" description="Helical" evidence="7">
    <location>
        <begin position="324"/>
        <end position="343"/>
    </location>
</feature>
<keyword evidence="5 7" id="KW-1133">Transmembrane helix</keyword>
<feature type="transmembrane region" description="Helical" evidence="7">
    <location>
        <begin position="300"/>
        <end position="318"/>
    </location>
</feature>
<dbReference type="InterPro" id="IPR036259">
    <property type="entry name" value="MFS_trans_sf"/>
</dbReference>